<proteinExistence type="predicted"/>
<organism evidence="2 3">
    <name type="scientific">Sphingobacterium alkalisoli</name>
    <dbReference type="NCBI Taxonomy" id="1874115"/>
    <lineage>
        <taxon>Bacteria</taxon>
        <taxon>Pseudomonadati</taxon>
        <taxon>Bacteroidota</taxon>
        <taxon>Sphingobacteriia</taxon>
        <taxon>Sphingobacteriales</taxon>
        <taxon>Sphingobacteriaceae</taxon>
        <taxon>Sphingobacterium</taxon>
    </lineage>
</organism>
<dbReference type="OrthoDB" id="706156at2"/>
<dbReference type="RefSeq" id="WP_136820072.1">
    <property type="nucleotide sequence ID" value="NZ_BMJX01000002.1"/>
</dbReference>
<keyword evidence="1" id="KW-1133">Transmembrane helix</keyword>
<accession>A0A4U0H4S9</accession>
<name>A0A4U0H4S9_9SPHI</name>
<keyword evidence="1" id="KW-0472">Membrane</keyword>
<gene>
    <name evidence="2" type="ORF">FAZ19_07330</name>
</gene>
<dbReference type="Proteomes" id="UP000309872">
    <property type="component" value="Unassembled WGS sequence"/>
</dbReference>
<feature type="transmembrane region" description="Helical" evidence="1">
    <location>
        <begin position="35"/>
        <end position="60"/>
    </location>
</feature>
<evidence type="ECO:0000256" key="1">
    <source>
        <dbReference type="SAM" id="Phobius"/>
    </source>
</evidence>
<protein>
    <submittedName>
        <fullName evidence="2">Uncharacterized protein</fullName>
    </submittedName>
</protein>
<sequence length="216" mass="24991">MILPLCAANIFGWLYFNGHDQAFSLKAYWSGVLPVVTAGLFIILGVEISLYTFEAVVVVIRAYRIRKAQMPDNHVTVLSEPVEDHASDSSTLTSDTLLKVTRNRIVYEMTLADFYIFDIVRKRVKGFDRNADDYNFNFRAMKSIKDVLVNDPRFFCTSSFIMRHSTIDRVEKDGFRNRIVYFKAPFSGMTKVNKTYAKAFDYWYSTYENVEKGKIT</sequence>
<evidence type="ECO:0000313" key="3">
    <source>
        <dbReference type="Proteomes" id="UP000309872"/>
    </source>
</evidence>
<dbReference type="EMBL" id="SUKA01000002">
    <property type="protein sequence ID" value="TJY66723.1"/>
    <property type="molecule type" value="Genomic_DNA"/>
</dbReference>
<keyword evidence="1" id="KW-0812">Transmembrane</keyword>
<evidence type="ECO:0000313" key="2">
    <source>
        <dbReference type="EMBL" id="TJY66723.1"/>
    </source>
</evidence>
<reference evidence="2 3" key="1">
    <citation type="submission" date="2019-04" db="EMBL/GenBank/DDBJ databases">
        <title>Sphingobacterium olei sp. nov., isolated from oil-contaminated soil.</title>
        <authorList>
            <person name="Liu B."/>
        </authorList>
    </citation>
    <scope>NUCLEOTIDE SEQUENCE [LARGE SCALE GENOMIC DNA]</scope>
    <source>
        <strain evidence="2 3">Y3L14</strain>
    </source>
</reference>
<keyword evidence="3" id="KW-1185">Reference proteome</keyword>
<dbReference type="AlphaFoldDB" id="A0A4U0H4S9"/>
<comment type="caution">
    <text evidence="2">The sequence shown here is derived from an EMBL/GenBank/DDBJ whole genome shotgun (WGS) entry which is preliminary data.</text>
</comment>